<dbReference type="SMART" id="SM00129">
    <property type="entry name" value="KISc"/>
    <property type="match status" value="1"/>
</dbReference>
<dbReference type="Proteomes" id="UP000887567">
    <property type="component" value="Unplaced"/>
</dbReference>
<comment type="similarity">
    <text evidence="5">Belongs to the TRAFAC class myosin-kinesin ATPase superfamily. Kinesin family.</text>
</comment>
<evidence type="ECO:0000256" key="5">
    <source>
        <dbReference type="PROSITE-ProRule" id="PRU00283"/>
    </source>
</evidence>
<dbReference type="PANTHER" id="PTHR47969">
    <property type="entry name" value="CHROMOSOME-ASSOCIATED KINESIN KIF4A-RELATED"/>
    <property type="match status" value="1"/>
</dbReference>
<evidence type="ECO:0000256" key="2">
    <source>
        <dbReference type="ARBA" id="ARBA00022741"/>
    </source>
</evidence>
<dbReference type="InterPro" id="IPR027417">
    <property type="entry name" value="P-loop_NTPase"/>
</dbReference>
<evidence type="ECO:0000256" key="4">
    <source>
        <dbReference type="ARBA" id="ARBA00023212"/>
    </source>
</evidence>
<organism evidence="7 8">
    <name type="scientific">Exaiptasia diaphana</name>
    <name type="common">Tropical sea anemone</name>
    <name type="synonym">Aiptasia pulchella</name>
    <dbReference type="NCBI Taxonomy" id="2652724"/>
    <lineage>
        <taxon>Eukaryota</taxon>
        <taxon>Metazoa</taxon>
        <taxon>Cnidaria</taxon>
        <taxon>Anthozoa</taxon>
        <taxon>Hexacorallia</taxon>
        <taxon>Actiniaria</taxon>
        <taxon>Aiptasiidae</taxon>
        <taxon>Exaiptasia</taxon>
    </lineage>
</organism>
<dbReference type="KEGG" id="epa:110243216"/>
<dbReference type="Gene3D" id="3.40.850.10">
    <property type="entry name" value="Kinesin motor domain"/>
    <property type="match status" value="1"/>
</dbReference>
<protein>
    <recommendedName>
        <fullName evidence="6">Kinesin motor domain-containing protein</fullName>
    </recommendedName>
</protein>
<dbReference type="GO" id="GO:0007052">
    <property type="term" value="P:mitotic spindle organization"/>
    <property type="evidence" value="ECO:0007669"/>
    <property type="project" value="TreeGrafter"/>
</dbReference>
<dbReference type="GO" id="GO:0008017">
    <property type="term" value="F:microtubule binding"/>
    <property type="evidence" value="ECO:0007669"/>
    <property type="project" value="InterPro"/>
</dbReference>
<dbReference type="GO" id="GO:0007018">
    <property type="term" value="P:microtubule-based movement"/>
    <property type="evidence" value="ECO:0007669"/>
    <property type="project" value="InterPro"/>
</dbReference>
<dbReference type="GO" id="GO:0003777">
    <property type="term" value="F:microtubule motor activity"/>
    <property type="evidence" value="ECO:0007669"/>
    <property type="project" value="InterPro"/>
</dbReference>
<evidence type="ECO:0000256" key="3">
    <source>
        <dbReference type="ARBA" id="ARBA00022840"/>
    </source>
</evidence>
<dbReference type="PRINTS" id="PR00380">
    <property type="entry name" value="KINESINHEAVY"/>
</dbReference>
<dbReference type="RefSeq" id="XP_020904953.2">
    <property type="nucleotide sequence ID" value="XM_021049294.2"/>
</dbReference>
<accession>A0A913XII5</accession>
<dbReference type="GO" id="GO:0005875">
    <property type="term" value="C:microtubule associated complex"/>
    <property type="evidence" value="ECO:0007669"/>
    <property type="project" value="TreeGrafter"/>
</dbReference>
<dbReference type="EnsemblMetazoa" id="XM_021049294.2">
    <property type="protein sequence ID" value="XP_020904953.2"/>
    <property type="gene ID" value="LOC110243216"/>
</dbReference>
<comment type="caution">
    <text evidence="5">Lacks conserved residue(s) required for the propagation of feature annotation.</text>
</comment>
<evidence type="ECO:0000259" key="6">
    <source>
        <dbReference type="PROSITE" id="PS50067"/>
    </source>
</evidence>
<dbReference type="InterPro" id="IPR027640">
    <property type="entry name" value="Kinesin-like_fam"/>
</dbReference>
<dbReference type="PROSITE" id="PS00411">
    <property type="entry name" value="KINESIN_MOTOR_1"/>
    <property type="match status" value="1"/>
</dbReference>
<sequence>MFDMMDKKSDQGNFTLRASYLEVYNERVKDLLNPSSTHDSLPVRWSRDRGFYVENLFYVECDTLDDLTAVLEEGLKYRQVGSHGMNDHSSRSHSLLTVYVDIETVDPSDEAGIPILRHGKISFVDLAGSERVKETKSVGEAFTESQNINKSLLTLGNCISALSDAKKRTGHIPYRDSKLTKLLADSLGGDGVTLMIACISPSSYVVSDTLNTLRYANRAKKIKNKPVVQMDP</sequence>
<dbReference type="AlphaFoldDB" id="A0A913XII5"/>
<name>A0A913XII5_EXADI</name>
<dbReference type="GO" id="GO:0051231">
    <property type="term" value="P:spindle elongation"/>
    <property type="evidence" value="ECO:0007669"/>
    <property type="project" value="TreeGrafter"/>
</dbReference>
<dbReference type="SUPFAM" id="SSF52540">
    <property type="entry name" value="P-loop containing nucleoside triphosphate hydrolases"/>
    <property type="match status" value="1"/>
</dbReference>
<keyword evidence="8" id="KW-1185">Reference proteome</keyword>
<dbReference type="OrthoDB" id="3176171at2759"/>
<feature type="domain" description="Kinesin motor" evidence="6">
    <location>
        <begin position="1"/>
        <end position="222"/>
    </location>
</feature>
<dbReference type="GO" id="GO:0005524">
    <property type="term" value="F:ATP binding"/>
    <property type="evidence" value="ECO:0007669"/>
    <property type="project" value="UniProtKB-KW"/>
</dbReference>
<keyword evidence="2" id="KW-0547">Nucleotide-binding</keyword>
<reference evidence="7" key="1">
    <citation type="submission" date="2022-11" db="UniProtKB">
        <authorList>
            <consortium name="EnsemblMetazoa"/>
        </authorList>
    </citation>
    <scope>IDENTIFICATION</scope>
</reference>
<keyword evidence="3" id="KW-0067">ATP-binding</keyword>
<dbReference type="PANTHER" id="PTHR47969:SF33">
    <property type="entry name" value="KINESIN-LIKE PROTEIN"/>
    <property type="match status" value="1"/>
</dbReference>
<comment type="subcellular location">
    <subcellularLocation>
        <location evidence="1">Cytoplasm</location>
        <location evidence="1">Cytoskeleton</location>
    </subcellularLocation>
</comment>
<keyword evidence="4" id="KW-0963">Cytoplasm</keyword>
<evidence type="ECO:0000313" key="7">
    <source>
        <dbReference type="EnsemblMetazoa" id="XP_020904953.2"/>
    </source>
</evidence>
<dbReference type="OMA" id="DISINCG"/>
<keyword evidence="4" id="KW-0206">Cytoskeleton</keyword>
<dbReference type="InterPro" id="IPR001752">
    <property type="entry name" value="Kinesin_motor_dom"/>
</dbReference>
<proteinExistence type="inferred from homology"/>
<dbReference type="InterPro" id="IPR019821">
    <property type="entry name" value="Kinesin_motor_CS"/>
</dbReference>
<dbReference type="PROSITE" id="PS50067">
    <property type="entry name" value="KINESIN_MOTOR_2"/>
    <property type="match status" value="1"/>
</dbReference>
<evidence type="ECO:0000256" key="1">
    <source>
        <dbReference type="ARBA" id="ARBA00004245"/>
    </source>
</evidence>
<dbReference type="InterPro" id="IPR036961">
    <property type="entry name" value="Kinesin_motor_dom_sf"/>
</dbReference>
<dbReference type="Pfam" id="PF00225">
    <property type="entry name" value="Kinesin"/>
    <property type="match status" value="1"/>
</dbReference>
<evidence type="ECO:0000313" key="8">
    <source>
        <dbReference type="Proteomes" id="UP000887567"/>
    </source>
</evidence>
<dbReference type="GeneID" id="110243216"/>